<proteinExistence type="predicted"/>
<dbReference type="PANTHER" id="PTHR43767:SF1">
    <property type="entry name" value="NONRIBOSOMAL PEPTIDE SYNTHASE PES1 (EUROFUNG)-RELATED"/>
    <property type="match status" value="1"/>
</dbReference>
<dbReference type="Gene3D" id="3.40.50.12780">
    <property type="entry name" value="N-terminal domain of ligase-like"/>
    <property type="match status" value="1"/>
</dbReference>
<feature type="domain" description="AMP-binding enzyme C-terminal" evidence="2">
    <location>
        <begin position="483"/>
        <end position="558"/>
    </location>
</feature>
<comment type="caution">
    <text evidence="3">The sequence shown here is derived from an EMBL/GenBank/DDBJ whole genome shotgun (WGS) entry which is preliminary data.</text>
</comment>
<protein>
    <submittedName>
        <fullName evidence="3">Fatty-acyl-CoA synthase</fullName>
        <ecNumber evidence="3">6.2.1.-</ecNumber>
    </submittedName>
</protein>
<dbReference type="Pfam" id="PF13193">
    <property type="entry name" value="AMP-binding_C"/>
    <property type="match status" value="1"/>
</dbReference>
<reference evidence="3 4" key="1">
    <citation type="submission" date="2020-08" db="EMBL/GenBank/DDBJ databases">
        <title>Genomic Encyclopedia of Type Strains, Phase IV (KMG-IV): sequencing the most valuable type-strain genomes for metagenomic binning, comparative biology and taxonomic classification.</title>
        <authorList>
            <person name="Goeker M."/>
        </authorList>
    </citation>
    <scope>NUCLEOTIDE SEQUENCE [LARGE SCALE GENOMIC DNA]</scope>
    <source>
        <strain evidence="3 4">DSM 22368</strain>
    </source>
</reference>
<organism evidence="3 4">
    <name type="scientific">Pseudoteredinibacter isoporae</name>
    <dbReference type="NCBI Taxonomy" id="570281"/>
    <lineage>
        <taxon>Bacteria</taxon>
        <taxon>Pseudomonadati</taxon>
        <taxon>Pseudomonadota</taxon>
        <taxon>Gammaproteobacteria</taxon>
        <taxon>Cellvibrionales</taxon>
        <taxon>Cellvibrionaceae</taxon>
        <taxon>Pseudoteredinibacter</taxon>
    </lineage>
</organism>
<dbReference type="InterPro" id="IPR042099">
    <property type="entry name" value="ANL_N_sf"/>
</dbReference>
<dbReference type="InterPro" id="IPR045851">
    <property type="entry name" value="AMP-bd_C_sf"/>
</dbReference>
<evidence type="ECO:0000313" key="3">
    <source>
        <dbReference type="EMBL" id="MBB6522639.1"/>
    </source>
</evidence>
<evidence type="ECO:0000313" key="4">
    <source>
        <dbReference type="Proteomes" id="UP000528457"/>
    </source>
</evidence>
<evidence type="ECO:0000259" key="2">
    <source>
        <dbReference type="Pfam" id="PF13193"/>
    </source>
</evidence>
<dbReference type="Pfam" id="PF00501">
    <property type="entry name" value="AMP-binding"/>
    <property type="match status" value="1"/>
</dbReference>
<dbReference type="RefSeq" id="WP_166845496.1">
    <property type="nucleotide sequence ID" value="NZ_JAAONY010000002.1"/>
</dbReference>
<dbReference type="NCBIfam" id="NF005714">
    <property type="entry name" value="PRK07529.1"/>
    <property type="match status" value="1"/>
</dbReference>
<dbReference type="EMBL" id="JACHHT010000002">
    <property type="protein sequence ID" value="MBB6522639.1"/>
    <property type="molecule type" value="Genomic_DNA"/>
</dbReference>
<dbReference type="EC" id="6.2.1.-" evidence="3"/>
<dbReference type="InterPro" id="IPR020845">
    <property type="entry name" value="AMP-binding_CS"/>
</dbReference>
<dbReference type="InterPro" id="IPR025110">
    <property type="entry name" value="AMP-bd_C"/>
</dbReference>
<evidence type="ECO:0000259" key="1">
    <source>
        <dbReference type="Pfam" id="PF00501"/>
    </source>
</evidence>
<dbReference type="PROSITE" id="PS00455">
    <property type="entry name" value="AMP_BINDING"/>
    <property type="match status" value="1"/>
</dbReference>
<gene>
    <name evidence="3" type="ORF">HNR48_002924</name>
</gene>
<dbReference type="SUPFAM" id="SSF56801">
    <property type="entry name" value="Acetyl-CoA synthetase-like"/>
    <property type="match status" value="1"/>
</dbReference>
<dbReference type="Gene3D" id="3.30.300.30">
    <property type="match status" value="1"/>
</dbReference>
<accession>A0A7X0JUR9</accession>
<dbReference type="InterPro" id="IPR050237">
    <property type="entry name" value="ATP-dep_AMP-bd_enzyme"/>
</dbReference>
<dbReference type="PANTHER" id="PTHR43767">
    <property type="entry name" value="LONG-CHAIN-FATTY-ACID--COA LIGASE"/>
    <property type="match status" value="1"/>
</dbReference>
<keyword evidence="4" id="KW-1185">Reference proteome</keyword>
<dbReference type="GO" id="GO:0016878">
    <property type="term" value="F:acid-thiol ligase activity"/>
    <property type="evidence" value="ECO:0007669"/>
    <property type="project" value="UniProtKB-ARBA"/>
</dbReference>
<dbReference type="Proteomes" id="UP000528457">
    <property type="component" value="Unassembled WGS sequence"/>
</dbReference>
<feature type="domain" description="AMP-dependent synthetase/ligase" evidence="1">
    <location>
        <begin position="31"/>
        <end position="431"/>
    </location>
</feature>
<sequence>MTISTLEDLQTLEKVPFEERIEHSSTYDLLRDKASQYADRTALSFLLQGSADEEPIRYSYKDLFGKITQTANALHHLGVGPDDTVSMLLPNLPHTHFTIWGSEAAGIFNPINPLLEIDHIAAILNEAQSKVLVTLAPFPGTELWDKAIAVKEQVPSLTHILAVDMAKFLPAELASAMTAERQEYLSEAVLDFDDTIAGHNSERLDSGREITREDIASYFHTGGTTGTPKLAPHTHFNELTTVWQMSAGLDIGPGAVSLTGLPLFHVNAVFVTGLATWSQGAEAVLASPQGYRNPTVIKDFWRIVERYKVSYFSCVPTILSALIEVPMDNADVSSLDFCLCGAAPLATELIRNFESKTGLSILEGYGQTEGTCASTANPRHGERKVGAVGLRLPYMELRIVEVDEDGHWVRDCDTNEAGCIAIKGPNVFNGYKQAAQNEGQWVEDGWFNTGDLGRLDEQGYLWLTGRSKDLIIRGGHNIDPQMIEEVFYKHPEVAEAVAIGKPDKRVGEVPVVYLQLKPGLEENEGEFLEFAMANIAERAAVPKEIYFVDQMPVTAVGKIFKPDLRNDIVAKVVNHHLADQLKTLKASFNVETSKKHGQLVHFYCSDVGALEELVREQIGEYTFATDVQKA</sequence>
<name>A0A7X0JUR9_9GAMM</name>
<dbReference type="AlphaFoldDB" id="A0A7X0JUR9"/>
<dbReference type="InterPro" id="IPR000873">
    <property type="entry name" value="AMP-dep_synth/lig_dom"/>
</dbReference>
<dbReference type="InParanoid" id="A0A7X0JUR9"/>
<keyword evidence="3" id="KW-0436">Ligase</keyword>